<evidence type="ECO:0000259" key="2">
    <source>
        <dbReference type="SMART" id="SM00922"/>
    </source>
</evidence>
<dbReference type="Pfam" id="PF02746">
    <property type="entry name" value="MR_MLE_N"/>
    <property type="match status" value="1"/>
</dbReference>
<dbReference type="Gene3D" id="3.30.390.10">
    <property type="entry name" value="Enolase-like, N-terminal domain"/>
    <property type="match status" value="1"/>
</dbReference>
<accession>A0A6B1DVC2</accession>
<dbReference type="CDD" id="cd03316">
    <property type="entry name" value="MR_like"/>
    <property type="match status" value="1"/>
</dbReference>
<dbReference type="InterPro" id="IPR029017">
    <property type="entry name" value="Enolase-like_N"/>
</dbReference>
<feature type="domain" description="Mandelate racemase/muconate lactonizing enzyme C-terminal" evidence="2">
    <location>
        <begin position="146"/>
        <end position="258"/>
    </location>
</feature>
<keyword evidence="1" id="KW-0456">Lyase</keyword>
<dbReference type="SFLD" id="SFLDG00179">
    <property type="entry name" value="mandelate_racemase"/>
    <property type="match status" value="1"/>
</dbReference>
<comment type="caution">
    <text evidence="3">The sequence shown here is derived from an EMBL/GenBank/DDBJ whole genome shotgun (WGS) entry which is preliminary data.</text>
</comment>
<reference evidence="3" key="1">
    <citation type="submission" date="2019-09" db="EMBL/GenBank/DDBJ databases">
        <title>Characterisation of the sponge microbiome using genome-centric metagenomics.</title>
        <authorList>
            <person name="Engelberts J.P."/>
            <person name="Robbins S.J."/>
            <person name="De Goeij J.M."/>
            <person name="Aranda M."/>
            <person name="Bell S.C."/>
            <person name="Webster N.S."/>
        </authorList>
    </citation>
    <scope>NUCLEOTIDE SEQUENCE</scope>
    <source>
        <strain evidence="3">SB0662_bin_9</strain>
    </source>
</reference>
<dbReference type="InterPro" id="IPR034593">
    <property type="entry name" value="DgoD-like"/>
</dbReference>
<dbReference type="PANTHER" id="PTHR48080">
    <property type="entry name" value="D-GALACTONATE DEHYDRATASE-RELATED"/>
    <property type="match status" value="1"/>
</dbReference>
<evidence type="ECO:0000256" key="1">
    <source>
        <dbReference type="ARBA" id="ARBA00023239"/>
    </source>
</evidence>
<dbReference type="Gene3D" id="3.20.20.120">
    <property type="entry name" value="Enolase-like C-terminal domain"/>
    <property type="match status" value="1"/>
</dbReference>
<dbReference type="EMBL" id="VXPY01000091">
    <property type="protein sequence ID" value="MYD91188.1"/>
    <property type="molecule type" value="Genomic_DNA"/>
</dbReference>
<dbReference type="SUPFAM" id="SSF54826">
    <property type="entry name" value="Enolase N-terminal domain-like"/>
    <property type="match status" value="1"/>
</dbReference>
<dbReference type="SMART" id="SM00922">
    <property type="entry name" value="MR_MLE"/>
    <property type="match status" value="1"/>
</dbReference>
<dbReference type="InterPro" id="IPR036849">
    <property type="entry name" value="Enolase-like_C_sf"/>
</dbReference>
<dbReference type="InterPro" id="IPR029065">
    <property type="entry name" value="Enolase_C-like"/>
</dbReference>
<dbReference type="InterPro" id="IPR013341">
    <property type="entry name" value="Mandelate_racemase_N_dom"/>
</dbReference>
<evidence type="ECO:0000313" key="3">
    <source>
        <dbReference type="EMBL" id="MYD91188.1"/>
    </source>
</evidence>
<dbReference type="GO" id="GO:0016829">
    <property type="term" value="F:lyase activity"/>
    <property type="evidence" value="ECO:0007669"/>
    <property type="project" value="UniProtKB-KW"/>
</dbReference>
<sequence>MLSDLRITAIEPLQADAAWAAYTFVKVETDEGITGYAEVTDWRMPAAVAGGVRDLAASLVGRSALAIEQRLQDMHRQSCQGPGGVIQRSIAGIECALLDIKGKALGVPVYELLGGKVRDRIRLYWSHCGTYRARYPELYGKPLKTYADVEALGREVVDRGYTALKTNVVVPGDPARTLNTFDAKDMDFVVSSVVKLIEAFKRGAGERFDTALDLNFHFDTLDVIRIAKALEPYKMLWLEVDSWEPEVIRQITESTSLPVCSAESVNTVRDYQRFLDIRAMDVAMFDLPWAGMSACLQIAREAAVREMPVAPHNYYSYLSTFQNAHMCAVLPNLKIMETDVDSCPWRDEYVTVLPDIRDGHLTVPDTPGWGTELNEEAVAARPWTGNIPF</sequence>
<organism evidence="3">
    <name type="scientific">Caldilineaceae bacterium SB0662_bin_9</name>
    <dbReference type="NCBI Taxonomy" id="2605258"/>
    <lineage>
        <taxon>Bacteria</taxon>
        <taxon>Bacillati</taxon>
        <taxon>Chloroflexota</taxon>
        <taxon>Caldilineae</taxon>
        <taxon>Caldilineales</taxon>
        <taxon>Caldilineaceae</taxon>
    </lineage>
</organism>
<dbReference type="Pfam" id="PF13378">
    <property type="entry name" value="MR_MLE_C"/>
    <property type="match status" value="1"/>
</dbReference>
<gene>
    <name evidence="3" type="ORF">F4Y08_12770</name>
</gene>
<protein>
    <submittedName>
        <fullName evidence="3">Mandelate racemase/muconate lactonizing enzyme family protein</fullName>
    </submittedName>
</protein>
<dbReference type="PANTHER" id="PTHR48080:SF2">
    <property type="entry name" value="D-GALACTONATE DEHYDRATASE"/>
    <property type="match status" value="1"/>
</dbReference>
<name>A0A6B1DVC2_9CHLR</name>
<dbReference type="AlphaFoldDB" id="A0A6B1DVC2"/>
<proteinExistence type="predicted"/>
<dbReference type="SUPFAM" id="SSF51604">
    <property type="entry name" value="Enolase C-terminal domain-like"/>
    <property type="match status" value="1"/>
</dbReference>
<dbReference type="InterPro" id="IPR013342">
    <property type="entry name" value="Mandelate_racemase_C"/>
</dbReference>
<dbReference type="SFLD" id="SFLDS00001">
    <property type="entry name" value="Enolase"/>
    <property type="match status" value="1"/>
</dbReference>